<dbReference type="GO" id="GO:0035973">
    <property type="term" value="P:aggrephagy"/>
    <property type="evidence" value="ECO:0007669"/>
    <property type="project" value="TreeGrafter"/>
</dbReference>
<dbReference type="InterPro" id="IPR046792">
    <property type="entry name" value="Peptidase_C54_cat"/>
</dbReference>
<dbReference type="GO" id="GO:0016485">
    <property type="term" value="P:protein processing"/>
    <property type="evidence" value="ECO:0007669"/>
    <property type="project" value="TreeGrafter"/>
</dbReference>
<proteinExistence type="inferred from homology"/>
<evidence type="ECO:0000256" key="7">
    <source>
        <dbReference type="ARBA" id="ARBA00022807"/>
    </source>
</evidence>
<dbReference type="SUPFAM" id="SSF54001">
    <property type="entry name" value="Cysteine proteinases"/>
    <property type="match status" value="1"/>
</dbReference>
<keyword evidence="8" id="KW-0653">Protein transport</keyword>
<dbReference type="GO" id="GO:0000423">
    <property type="term" value="P:mitophagy"/>
    <property type="evidence" value="ECO:0007669"/>
    <property type="project" value="TreeGrafter"/>
</dbReference>
<dbReference type="PANTHER" id="PTHR22624">
    <property type="entry name" value="CYSTEINE PROTEASE ATG4"/>
    <property type="match status" value="1"/>
</dbReference>
<evidence type="ECO:0000256" key="4">
    <source>
        <dbReference type="ARBA" id="ARBA00022490"/>
    </source>
</evidence>
<dbReference type="OrthoDB" id="2960936at2759"/>
<sequence>MESNITVDLGRYRRIMQMFWDPEPSNDARRFQMFQLQNRKHEETSESDAVGISPPTQNHLPISKVSAKAPETPPASTSSSLASAVADEEPPLERGWPPGFLEDMASKFWMTYRSGFDPIPKSADPRASSALSFSVRIKSTLSDPTSFSSDGGWGCMIRSGQSLLATTIGILRLGRDWRRGKCQQEERQLISMFADDPRAPYSIHNFCIQYGNYPRTFNRALTSSSGLPLCIYSPSDGQDVYEDSFMKVARPDGRNFHPTLILIGTRLGIDKITPIYWEALIAALQMPQTVGIAGLRRLHVREMDPKNVQGKTIIHVADHEPALYSGGGRDNAVDEVELLSDDDDGDITTQDTSIEDGFMSLDLSSATASGVKMLYFSYIPTRVQAILADQRDIKILIS</sequence>
<keyword evidence="9" id="KW-0072">Autophagy</keyword>
<dbReference type="GO" id="GO:0015031">
    <property type="term" value="P:protein transport"/>
    <property type="evidence" value="ECO:0007669"/>
    <property type="project" value="UniProtKB-KW"/>
</dbReference>
<dbReference type="Pfam" id="PF03416">
    <property type="entry name" value="Peptidase_C54"/>
    <property type="match status" value="1"/>
</dbReference>
<evidence type="ECO:0000256" key="2">
    <source>
        <dbReference type="ARBA" id="ARBA00010958"/>
    </source>
</evidence>
<evidence type="ECO:0000256" key="3">
    <source>
        <dbReference type="ARBA" id="ARBA00022448"/>
    </source>
</evidence>
<feature type="compositionally biased region" description="Low complexity" evidence="12">
    <location>
        <begin position="66"/>
        <end position="85"/>
    </location>
</feature>
<keyword evidence="4 11" id="KW-0963">Cytoplasm</keyword>
<evidence type="ECO:0000259" key="13">
    <source>
        <dbReference type="Pfam" id="PF03416"/>
    </source>
</evidence>
<dbReference type="GO" id="GO:0000407">
    <property type="term" value="C:phagophore assembly site"/>
    <property type="evidence" value="ECO:0007669"/>
    <property type="project" value="UniProtKB-SubCell"/>
</dbReference>
<dbReference type="GO" id="GO:0019786">
    <property type="term" value="F:protein-phosphatidylethanolamide deconjugating activity"/>
    <property type="evidence" value="ECO:0007669"/>
    <property type="project" value="InterPro"/>
</dbReference>
<feature type="domain" description="Peptidase C54 catalytic" evidence="13">
    <location>
        <begin position="99"/>
        <end position="294"/>
    </location>
</feature>
<accession>A0A9P8TXS6</accession>
<evidence type="ECO:0000256" key="6">
    <source>
        <dbReference type="ARBA" id="ARBA00022801"/>
    </source>
</evidence>
<gene>
    <name evidence="14" type="ORF">Trco_002189</name>
</gene>
<evidence type="ECO:0000256" key="5">
    <source>
        <dbReference type="ARBA" id="ARBA00022670"/>
    </source>
</evidence>
<evidence type="ECO:0000313" key="14">
    <source>
        <dbReference type="EMBL" id="KAH6608843.1"/>
    </source>
</evidence>
<dbReference type="AlphaFoldDB" id="A0A9P8TXS6"/>
<dbReference type="PANTHER" id="PTHR22624:SF49">
    <property type="entry name" value="CYSTEINE PROTEASE"/>
    <property type="match status" value="1"/>
</dbReference>
<protein>
    <recommendedName>
        <fullName evidence="11">Cysteine protease</fullName>
        <ecNumber evidence="11">3.4.22.-</ecNumber>
    </recommendedName>
</protein>
<organism evidence="14 15">
    <name type="scientific">Trichoderma cornu-damae</name>
    <dbReference type="NCBI Taxonomy" id="654480"/>
    <lineage>
        <taxon>Eukaryota</taxon>
        <taxon>Fungi</taxon>
        <taxon>Dikarya</taxon>
        <taxon>Ascomycota</taxon>
        <taxon>Pezizomycotina</taxon>
        <taxon>Sordariomycetes</taxon>
        <taxon>Hypocreomycetidae</taxon>
        <taxon>Hypocreales</taxon>
        <taxon>Hypocreaceae</taxon>
        <taxon>Trichoderma</taxon>
    </lineage>
</organism>
<reference evidence="14" key="1">
    <citation type="submission" date="2021-08" db="EMBL/GenBank/DDBJ databases">
        <title>Chromosome-Level Trichoderma cornu-damae using Hi-C Data.</title>
        <authorList>
            <person name="Kim C.S."/>
        </authorList>
    </citation>
    <scope>NUCLEOTIDE SEQUENCE</scope>
    <source>
        <strain evidence="14">KA19-0412C</strain>
    </source>
</reference>
<evidence type="ECO:0000256" key="1">
    <source>
        <dbReference type="ARBA" id="ARBA00004329"/>
    </source>
</evidence>
<evidence type="ECO:0000256" key="8">
    <source>
        <dbReference type="ARBA" id="ARBA00022927"/>
    </source>
</evidence>
<comment type="function">
    <text evidence="11">Required for selective autophagic degradation of the nucleus (nucleophagy) as well as for mitophagy which contributes to regulate mitochondrial quantity and quality by eliminating the mitochondria to a basal level to fulfill cellular energy requirements and preventing excess ROS production.</text>
</comment>
<dbReference type="GO" id="GO:0000045">
    <property type="term" value="P:autophagosome assembly"/>
    <property type="evidence" value="ECO:0007669"/>
    <property type="project" value="TreeGrafter"/>
</dbReference>
<comment type="catalytic activity">
    <reaction evidence="10">
        <text>[protein]-C-terminal L-amino acid-glycyl-phosphatidylethanolamide + H2O = [protein]-C-terminal L-amino acid-glycine + a 1,2-diacyl-sn-glycero-3-phosphoethanolamine</text>
        <dbReference type="Rhea" id="RHEA:67548"/>
        <dbReference type="Rhea" id="RHEA-COMP:17323"/>
        <dbReference type="Rhea" id="RHEA-COMP:17324"/>
        <dbReference type="ChEBI" id="CHEBI:15377"/>
        <dbReference type="ChEBI" id="CHEBI:64612"/>
        <dbReference type="ChEBI" id="CHEBI:172940"/>
        <dbReference type="ChEBI" id="CHEBI:172941"/>
    </reaction>
    <physiologicalReaction direction="left-to-right" evidence="10">
        <dbReference type="Rhea" id="RHEA:67549"/>
    </physiologicalReaction>
</comment>
<keyword evidence="3" id="KW-0813">Transport</keyword>
<keyword evidence="5 11" id="KW-0645">Protease</keyword>
<comment type="caution">
    <text evidence="14">The sequence shown here is derived from an EMBL/GenBank/DDBJ whole genome shotgun (WGS) entry which is preliminary data.</text>
</comment>
<dbReference type="GO" id="GO:0034727">
    <property type="term" value="P:piecemeal microautophagy of the nucleus"/>
    <property type="evidence" value="ECO:0007669"/>
    <property type="project" value="TreeGrafter"/>
</dbReference>
<keyword evidence="11" id="KW-0539">Nucleus</keyword>
<dbReference type="Proteomes" id="UP000827724">
    <property type="component" value="Unassembled WGS sequence"/>
</dbReference>
<evidence type="ECO:0000313" key="15">
    <source>
        <dbReference type="Proteomes" id="UP000827724"/>
    </source>
</evidence>
<dbReference type="EC" id="3.4.22.-" evidence="11"/>
<dbReference type="EMBL" id="JAIWOZ010000002">
    <property type="protein sequence ID" value="KAH6608843.1"/>
    <property type="molecule type" value="Genomic_DNA"/>
</dbReference>
<dbReference type="GO" id="GO:0004197">
    <property type="term" value="F:cysteine-type endopeptidase activity"/>
    <property type="evidence" value="ECO:0007669"/>
    <property type="project" value="TreeGrafter"/>
</dbReference>
<keyword evidence="7" id="KW-0788">Thiol protease</keyword>
<evidence type="ECO:0000256" key="10">
    <source>
        <dbReference type="ARBA" id="ARBA00029362"/>
    </source>
</evidence>
<evidence type="ECO:0000256" key="11">
    <source>
        <dbReference type="RuleBase" id="RU363115"/>
    </source>
</evidence>
<dbReference type="InterPro" id="IPR005078">
    <property type="entry name" value="Peptidase_C54"/>
</dbReference>
<dbReference type="GO" id="GO:0005634">
    <property type="term" value="C:nucleus"/>
    <property type="evidence" value="ECO:0007669"/>
    <property type="project" value="UniProtKB-SubCell"/>
</dbReference>
<evidence type="ECO:0000256" key="9">
    <source>
        <dbReference type="ARBA" id="ARBA00023006"/>
    </source>
</evidence>
<keyword evidence="15" id="KW-1185">Reference proteome</keyword>
<comment type="subcellular location">
    <subcellularLocation>
        <location evidence="11">Nucleus</location>
    </subcellularLocation>
    <subcellularLocation>
        <location evidence="11">Cytoplasm</location>
    </subcellularLocation>
    <subcellularLocation>
        <location evidence="1">Preautophagosomal structure</location>
    </subcellularLocation>
</comment>
<keyword evidence="6 11" id="KW-0378">Hydrolase</keyword>
<comment type="similarity">
    <text evidence="2 11">Belongs to the peptidase C54 family.</text>
</comment>
<name>A0A9P8TXS6_9HYPO</name>
<feature type="region of interest" description="Disordered" evidence="12">
    <location>
        <begin position="39"/>
        <end position="97"/>
    </location>
</feature>
<evidence type="ECO:0000256" key="12">
    <source>
        <dbReference type="SAM" id="MobiDB-lite"/>
    </source>
</evidence>
<dbReference type="InterPro" id="IPR038765">
    <property type="entry name" value="Papain-like_cys_pep_sf"/>
</dbReference>